<proteinExistence type="predicted"/>
<evidence type="ECO:0000313" key="2">
    <source>
        <dbReference type="Proteomes" id="UP001153332"/>
    </source>
</evidence>
<gene>
    <name evidence="1" type="ORF">O1611_g3610</name>
</gene>
<accession>A0ACC2JRW7</accession>
<keyword evidence="2" id="KW-1185">Reference proteome</keyword>
<comment type="caution">
    <text evidence="1">The sequence shown here is derived from an EMBL/GenBank/DDBJ whole genome shotgun (WGS) entry which is preliminary data.</text>
</comment>
<sequence length="388" mass="42710">MKELGLSVVYDPEKEGKNKPNVDVVLVHGFAGSKETYTYREGGRSIFWPKDLLPTEHPQARILYFGYDTGEKVVASIRDYARTMLGYLIDRRDGVEDRPIVFLGHCLGGLIIRQASKQCFALRFGAAGMFFGTPHGGGNKKGWEAIAKGYKGFGRKCKMIDVLAKNTDCLIEIDEDFCRLQGEYTIVNFYETYPLPGTKRLIVDKTSANKTPGVEVMNVDGHHLNMCQFNDAENGTFRKVCKVIRNAIGKATVAEVGEVVETGEVMEVMAATKRAITQHEVSYMLKMIATSRDTQGDTGQVFARSIRGSLQGQLGIADRAAVTDNEPLPDTMKGSRIGSGQEYFGLQTLSKDGEGEQASELYGAAISIGSSTRIPRRSRDTAGRYGRI</sequence>
<protein>
    <submittedName>
        <fullName evidence="1">Uncharacterized protein</fullName>
    </submittedName>
</protein>
<dbReference type="EMBL" id="JAPUUL010000602">
    <property type="protein sequence ID" value="KAJ8130018.1"/>
    <property type="molecule type" value="Genomic_DNA"/>
</dbReference>
<evidence type="ECO:0000313" key="1">
    <source>
        <dbReference type="EMBL" id="KAJ8130018.1"/>
    </source>
</evidence>
<dbReference type="Proteomes" id="UP001153332">
    <property type="component" value="Unassembled WGS sequence"/>
</dbReference>
<name>A0ACC2JRW7_9PEZI</name>
<organism evidence="1 2">
    <name type="scientific">Lasiodiplodia mahajangana</name>
    <dbReference type="NCBI Taxonomy" id="1108764"/>
    <lineage>
        <taxon>Eukaryota</taxon>
        <taxon>Fungi</taxon>
        <taxon>Dikarya</taxon>
        <taxon>Ascomycota</taxon>
        <taxon>Pezizomycotina</taxon>
        <taxon>Dothideomycetes</taxon>
        <taxon>Dothideomycetes incertae sedis</taxon>
        <taxon>Botryosphaeriales</taxon>
        <taxon>Botryosphaeriaceae</taxon>
        <taxon>Lasiodiplodia</taxon>
    </lineage>
</organism>
<reference evidence="1" key="1">
    <citation type="submission" date="2022-12" db="EMBL/GenBank/DDBJ databases">
        <title>Genome Sequence of Lasiodiplodia mahajangana.</title>
        <authorList>
            <person name="Buettner E."/>
        </authorList>
    </citation>
    <scope>NUCLEOTIDE SEQUENCE</scope>
    <source>
        <strain evidence="1">VT137</strain>
    </source>
</reference>